<accession>A0A6J4UIA7</accession>
<dbReference type="GO" id="GO:0004146">
    <property type="term" value="F:dihydrofolate reductase activity"/>
    <property type="evidence" value="ECO:0007669"/>
    <property type="project" value="UniProtKB-EC"/>
</dbReference>
<feature type="non-terminal residue" evidence="2">
    <location>
        <position position="1"/>
    </location>
</feature>
<dbReference type="EMBL" id="CADCWG010000109">
    <property type="protein sequence ID" value="CAA9550244.1"/>
    <property type="molecule type" value="Genomic_DNA"/>
</dbReference>
<feature type="compositionally biased region" description="Basic and acidic residues" evidence="1">
    <location>
        <begin position="119"/>
        <end position="136"/>
    </location>
</feature>
<reference evidence="2" key="1">
    <citation type="submission" date="2020-02" db="EMBL/GenBank/DDBJ databases">
        <authorList>
            <person name="Meier V. D."/>
        </authorList>
    </citation>
    <scope>NUCLEOTIDE SEQUENCE</scope>
    <source>
        <strain evidence="2">AVDCRST_MAG49</strain>
    </source>
</reference>
<feature type="compositionally biased region" description="Basic and acidic residues" evidence="1">
    <location>
        <begin position="154"/>
        <end position="170"/>
    </location>
</feature>
<keyword evidence="2" id="KW-0560">Oxidoreductase</keyword>
<name>A0A6J4UIA7_9BACT</name>
<feature type="non-terminal residue" evidence="2">
    <location>
        <position position="207"/>
    </location>
</feature>
<feature type="region of interest" description="Disordered" evidence="1">
    <location>
        <begin position="1"/>
        <end position="207"/>
    </location>
</feature>
<evidence type="ECO:0000256" key="1">
    <source>
        <dbReference type="SAM" id="MobiDB-lite"/>
    </source>
</evidence>
<feature type="compositionally biased region" description="Basic residues" evidence="1">
    <location>
        <begin position="185"/>
        <end position="198"/>
    </location>
</feature>
<dbReference type="AlphaFoldDB" id="A0A6J4UIA7"/>
<sequence length="207" mass="23065">GAPDPWRSRSARPRPRRDHQETHDEAVGPFDVRDPGRGVRGTGRLVHPFLGRRGDAVQARRALRERRAPPGARDVRGLRRGLAVDDRRARLRRPDEQPAQVRGLDDPGGGDLEQLPADPGERDRGGRGAQGTDRRGHPARRQRRPDALVAAPQPDRRVPVLAPPDRRGERTAPVQRRNRLDGPAARRHQGILLRRRRPYVPPGAAGV</sequence>
<feature type="compositionally biased region" description="Basic and acidic residues" evidence="1">
    <location>
        <begin position="18"/>
        <end position="37"/>
    </location>
</feature>
<feature type="compositionally biased region" description="Basic and acidic residues" evidence="1">
    <location>
        <begin position="65"/>
        <end position="96"/>
    </location>
</feature>
<dbReference type="EC" id="1.5.1.3" evidence="2"/>
<organism evidence="2">
    <name type="scientific">uncultured Thermomicrobiales bacterium</name>
    <dbReference type="NCBI Taxonomy" id="1645740"/>
    <lineage>
        <taxon>Bacteria</taxon>
        <taxon>Pseudomonadati</taxon>
        <taxon>Thermomicrobiota</taxon>
        <taxon>Thermomicrobia</taxon>
        <taxon>Thermomicrobiales</taxon>
        <taxon>environmental samples</taxon>
    </lineage>
</organism>
<protein>
    <submittedName>
        <fullName evidence="2">Dihydrofolate reductase</fullName>
        <ecNumber evidence="2">1.5.1.3</ecNumber>
    </submittedName>
</protein>
<proteinExistence type="predicted"/>
<evidence type="ECO:0000313" key="2">
    <source>
        <dbReference type="EMBL" id="CAA9550244.1"/>
    </source>
</evidence>
<gene>
    <name evidence="2" type="ORF">AVDCRST_MAG49-1721</name>
</gene>